<accession>A0AAD0QTL8</accession>
<protein>
    <submittedName>
        <fullName evidence="2">Uncharacterized protein</fullName>
    </submittedName>
</protein>
<feature type="transmembrane region" description="Helical" evidence="1">
    <location>
        <begin position="164"/>
        <end position="183"/>
    </location>
</feature>
<proteinExistence type="predicted"/>
<dbReference type="GeneID" id="49612391"/>
<sequence length="231" mass="26396">MFTTERFIAKIWAAWMLIVMLSVFIGGAVPKILAIPAIVAVIAMTVWCIECAYRTVRFVNYANLRLFFNLSFAPLFATMVTLIIAHKKMKLDVLPSVALGVAPIVLALLAYALAYYWRSKSSVLQFQGNRVESREPPQKVQWWQAGLSAGLSSLAYPLMKTNDVPMTGLIYGFVFISLFMIFYNRDKISALRELKTREVRENRRYTFMDIESIQDMRAASWLGRLFAVRAR</sequence>
<feature type="transmembrane region" description="Helical" evidence="1">
    <location>
        <begin position="65"/>
        <end position="85"/>
    </location>
</feature>
<evidence type="ECO:0000256" key="1">
    <source>
        <dbReference type="SAM" id="Phobius"/>
    </source>
</evidence>
<keyword evidence="1" id="KW-0472">Membrane</keyword>
<keyword evidence="1" id="KW-1133">Transmembrane helix</keyword>
<keyword evidence="1" id="KW-0812">Transmembrane</keyword>
<evidence type="ECO:0000313" key="3">
    <source>
        <dbReference type="Proteomes" id="UP000256503"/>
    </source>
</evidence>
<feature type="transmembrane region" description="Helical" evidence="1">
    <location>
        <begin position="97"/>
        <end position="117"/>
    </location>
</feature>
<organism evidence="2 3">
    <name type="scientific">Pseudomonas plecoglossicida</name>
    <dbReference type="NCBI Taxonomy" id="70775"/>
    <lineage>
        <taxon>Bacteria</taxon>
        <taxon>Pseudomonadati</taxon>
        <taxon>Pseudomonadota</taxon>
        <taxon>Gammaproteobacteria</taxon>
        <taxon>Pseudomonadales</taxon>
        <taxon>Pseudomonadaceae</taxon>
        <taxon>Pseudomonas</taxon>
    </lineage>
</organism>
<feature type="transmembrane region" description="Helical" evidence="1">
    <location>
        <begin position="32"/>
        <end position="53"/>
    </location>
</feature>
<reference evidence="2 3" key="1">
    <citation type="submission" date="2018-07" db="EMBL/GenBank/DDBJ databases">
        <title>Complete genome sequence of a Pseudomonas plecoglossicida strain pathogenic to the marine fish, Larimichthys crocea.</title>
        <authorList>
            <person name="Tao Z."/>
        </authorList>
    </citation>
    <scope>NUCLEOTIDE SEQUENCE [LARGE SCALE GENOMIC DNA]</scope>
    <source>
        <strain evidence="2 3">XSDHY-P</strain>
    </source>
</reference>
<gene>
    <name evidence="2" type="ORF">DVB73_03075</name>
</gene>
<dbReference type="AlphaFoldDB" id="A0AAD0QTL8"/>
<name>A0AAD0QTL8_PSEDL</name>
<dbReference type="Proteomes" id="UP000256503">
    <property type="component" value="Chromosome"/>
</dbReference>
<dbReference type="RefSeq" id="WP_016394647.1">
    <property type="nucleotide sequence ID" value="NZ_CP031146.1"/>
</dbReference>
<feature type="transmembrane region" description="Helical" evidence="1">
    <location>
        <begin position="7"/>
        <end position="26"/>
    </location>
</feature>
<evidence type="ECO:0000313" key="2">
    <source>
        <dbReference type="EMBL" id="AXM94863.1"/>
    </source>
</evidence>
<dbReference type="EMBL" id="CP031146">
    <property type="protein sequence ID" value="AXM94863.1"/>
    <property type="molecule type" value="Genomic_DNA"/>
</dbReference>